<evidence type="ECO:0000313" key="4">
    <source>
        <dbReference type="EMBL" id="AAD11577.1"/>
    </source>
</evidence>
<organism evidence="4">
    <name type="scientific">Helianthus tuberosus</name>
    <name type="common">Jerusalem artichoke</name>
    <name type="synonym">Helianthus tomentosus</name>
    <dbReference type="NCBI Taxonomy" id="4233"/>
    <lineage>
        <taxon>Eukaryota</taxon>
        <taxon>Viridiplantae</taxon>
        <taxon>Streptophyta</taxon>
        <taxon>Embryophyta</taxon>
        <taxon>Tracheophyta</taxon>
        <taxon>Spermatophyta</taxon>
        <taxon>Magnoliopsida</taxon>
        <taxon>eudicotyledons</taxon>
        <taxon>Gunneridae</taxon>
        <taxon>Pentapetalae</taxon>
        <taxon>asterids</taxon>
        <taxon>campanulids</taxon>
        <taxon>Asterales</taxon>
        <taxon>Asteraceae</taxon>
        <taxon>Asteroideae</taxon>
        <taxon>Heliantheae alliance</taxon>
        <taxon>Heliantheae</taxon>
        <taxon>Helianthus</taxon>
    </lineage>
</organism>
<keyword evidence="2" id="KW-0430">Lectin</keyword>
<reference evidence="4" key="1">
    <citation type="submission" date="1998-05" db="EMBL/GenBank/DDBJ databases">
        <authorList>
            <person name="Van Damme E.J.M."/>
            <person name="Peumans W.J."/>
        </authorList>
    </citation>
    <scope>NUCLEOTIDE SEQUENCE</scope>
</reference>
<dbReference type="PROSITE" id="PS51752">
    <property type="entry name" value="JACALIN_LECTIN"/>
    <property type="match status" value="1"/>
</dbReference>
<dbReference type="SUPFAM" id="SSF51101">
    <property type="entry name" value="Mannose-binding lectins"/>
    <property type="match status" value="1"/>
</dbReference>
<dbReference type="CDD" id="cd09612">
    <property type="entry name" value="Jacalin"/>
    <property type="match status" value="1"/>
</dbReference>
<dbReference type="SMART" id="SM00915">
    <property type="entry name" value="Jacalin"/>
    <property type="match status" value="1"/>
</dbReference>
<dbReference type="Gene3D" id="2.100.10.30">
    <property type="entry name" value="Jacalin-like lectin domain"/>
    <property type="match status" value="1"/>
</dbReference>
<dbReference type="EMBL" id="AF064032">
    <property type="protein sequence ID" value="AAD11577.1"/>
    <property type="molecule type" value="mRNA"/>
</dbReference>
<sequence>MAASDIGVQAGPWGGNGGKRWLQTAHGGKITSIIIKGGTCIFSIQFVYKDKDNIEYLSGQFGVQGDKAETITFADDEDITAISGTFGAYYQMTVVTSLTFQTNKKVYGPFGTVAGSRFSLPLTKGKFAGFFGNSGDVLDSIGGVVVLNHNA</sequence>
<dbReference type="InterPro" id="IPR036404">
    <property type="entry name" value="Jacalin-like_lectin_dom_sf"/>
</dbReference>
<accession>Q9ZQY4</accession>
<dbReference type="Pfam" id="PF01419">
    <property type="entry name" value="Jacalin"/>
    <property type="match status" value="1"/>
</dbReference>
<comment type="similarity">
    <text evidence="1">Belongs to the jacalin lectin family.</text>
</comment>
<evidence type="ECO:0000256" key="2">
    <source>
        <dbReference type="ARBA" id="ARBA00022734"/>
    </source>
</evidence>
<reference evidence="4" key="2">
    <citation type="journal article" date="1999" name="Eur. J. Biochem.">
        <title>Characterization and molecular cloning of the lectin from Helianthus tuberosus.</title>
        <authorList>
            <person name="Van Damme E.J."/>
            <person name="Barre A."/>
            <person name="Mazard A.M."/>
            <person name="Verhaert P."/>
            <person name="Horman A."/>
            <person name="Debray H."/>
            <person name="Rouge P."/>
            <person name="Peumans W.J."/>
        </authorList>
    </citation>
    <scope>NUCLEOTIDE SEQUENCE</scope>
</reference>
<dbReference type="InterPro" id="IPR033734">
    <property type="entry name" value="Jacalin-like_lectin_dom_plant"/>
</dbReference>
<evidence type="ECO:0000259" key="3">
    <source>
        <dbReference type="PROSITE" id="PS51752"/>
    </source>
</evidence>
<name>Q9ZQY4_HELTU</name>
<evidence type="ECO:0000256" key="1">
    <source>
        <dbReference type="ARBA" id="ARBA00006568"/>
    </source>
</evidence>
<dbReference type="AlphaFoldDB" id="Q9ZQY4"/>
<proteinExistence type="evidence at transcript level"/>
<dbReference type="InterPro" id="IPR001229">
    <property type="entry name" value="Jacalin-like_lectin_dom"/>
</dbReference>
<feature type="domain" description="Jacalin-type lectin" evidence="3">
    <location>
        <begin position="7"/>
        <end position="147"/>
    </location>
</feature>
<dbReference type="PANTHER" id="PTHR46506">
    <property type="entry name" value="OS05G0143600 PROTEIN"/>
    <property type="match status" value="1"/>
</dbReference>
<dbReference type="GO" id="GO:0030246">
    <property type="term" value="F:carbohydrate binding"/>
    <property type="evidence" value="ECO:0007669"/>
    <property type="project" value="UniProtKB-KW"/>
</dbReference>
<protein>
    <submittedName>
        <fullName evidence="4">Lectin HE17</fullName>
    </submittedName>
</protein>